<proteinExistence type="predicted"/>
<evidence type="ECO:0000313" key="3">
    <source>
        <dbReference type="WBParaSite" id="SSLN_0000179201-mRNA-1"/>
    </source>
</evidence>
<protein>
    <submittedName>
        <fullName evidence="3">DUF1330 domain-containing protein</fullName>
    </submittedName>
</protein>
<dbReference type="WBParaSite" id="SSLN_0000179201-mRNA-1">
    <property type="protein sequence ID" value="SSLN_0000179201-mRNA-1"/>
    <property type="gene ID" value="SSLN_0000179201"/>
</dbReference>
<accession>A0A183SBX9</accession>
<reference evidence="3" key="1">
    <citation type="submission" date="2016-06" db="UniProtKB">
        <authorList>
            <consortium name="WormBaseParasite"/>
        </authorList>
    </citation>
    <scope>IDENTIFICATION</scope>
</reference>
<organism evidence="3">
    <name type="scientific">Schistocephalus solidus</name>
    <name type="common">Tapeworm</name>
    <dbReference type="NCBI Taxonomy" id="70667"/>
    <lineage>
        <taxon>Eukaryota</taxon>
        <taxon>Metazoa</taxon>
        <taxon>Spiralia</taxon>
        <taxon>Lophotrochozoa</taxon>
        <taxon>Platyhelminthes</taxon>
        <taxon>Cestoda</taxon>
        <taxon>Eucestoda</taxon>
        <taxon>Diphyllobothriidea</taxon>
        <taxon>Diphyllobothriidae</taxon>
        <taxon>Schistocephalus</taxon>
    </lineage>
</organism>
<dbReference type="OrthoDB" id="6254509at2759"/>
<dbReference type="Proteomes" id="UP000275846">
    <property type="component" value="Unassembled WGS sequence"/>
</dbReference>
<dbReference type="AlphaFoldDB" id="A0A183SBX9"/>
<evidence type="ECO:0000313" key="1">
    <source>
        <dbReference type="EMBL" id="VDL88112.1"/>
    </source>
</evidence>
<reference evidence="1 2" key="2">
    <citation type="submission" date="2018-11" db="EMBL/GenBank/DDBJ databases">
        <authorList>
            <consortium name="Pathogen Informatics"/>
        </authorList>
    </citation>
    <scope>NUCLEOTIDE SEQUENCE [LARGE SCALE GENOMIC DNA]</scope>
    <source>
        <strain evidence="1 2">NST_G2</strain>
    </source>
</reference>
<sequence length="125" mass="14275">MHNLLSKELSEEQMHVLMHEAPFNTANARPANRIAAVESFLSQTEATDEAYNHISHQVSFLLMVYRPRDVLSEVERDALEEFRAENDIVIVPAFYGRIGQDRIYPKSQKLVGRPSVLGPIRIQSQ</sequence>
<name>A0A183SBX9_SCHSO</name>
<dbReference type="EMBL" id="UYSU01005899">
    <property type="protein sequence ID" value="VDL88112.1"/>
    <property type="molecule type" value="Genomic_DNA"/>
</dbReference>
<keyword evidence="2" id="KW-1185">Reference proteome</keyword>
<gene>
    <name evidence="1" type="ORF">SSLN_LOCUS1727</name>
</gene>
<evidence type="ECO:0000313" key="2">
    <source>
        <dbReference type="Proteomes" id="UP000275846"/>
    </source>
</evidence>